<dbReference type="Gene3D" id="1.10.10.10">
    <property type="entry name" value="Winged helix-like DNA-binding domain superfamily/Winged helix DNA-binding domain"/>
    <property type="match status" value="1"/>
</dbReference>
<dbReference type="RefSeq" id="WP_094367380.1">
    <property type="nucleotide sequence ID" value="NZ_NOJY02000016.1"/>
</dbReference>
<dbReference type="SMART" id="SM00418">
    <property type="entry name" value="HTH_ARSR"/>
    <property type="match status" value="1"/>
</dbReference>
<dbReference type="AlphaFoldDB" id="A0A371J2Y9"/>
<evidence type="ECO:0000313" key="5">
    <source>
        <dbReference type="EMBL" id="RDY27063.1"/>
    </source>
</evidence>
<dbReference type="InterPro" id="IPR001845">
    <property type="entry name" value="HTH_ArsR_DNA-bd_dom"/>
</dbReference>
<protein>
    <submittedName>
        <fullName evidence="5">Transcriptional regulator</fullName>
    </submittedName>
</protein>
<dbReference type="InterPro" id="IPR051081">
    <property type="entry name" value="HTH_MetalResp_TranReg"/>
</dbReference>
<keyword evidence="2" id="KW-0238">DNA-binding</keyword>
<dbReference type="PANTHER" id="PTHR33154">
    <property type="entry name" value="TRANSCRIPTIONAL REGULATOR, ARSR FAMILY"/>
    <property type="match status" value="1"/>
</dbReference>
<keyword evidence="6" id="KW-1185">Reference proteome</keyword>
<evidence type="ECO:0000313" key="6">
    <source>
        <dbReference type="Proteomes" id="UP000215694"/>
    </source>
</evidence>
<dbReference type="OrthoDB" id="9798835at2"/>
<evidence type="ECO:0000259" key="4">
    <source>
        <dbReference type="PROSITE" id="PS50987"/>
    </source>
</evidence>
<dbReference type="InterPro" id="IPR036390">
    <property type="entry name" value="WH_DNA-bd_sf"/>
</dbReference>
<gene>
    <name evidence="5" type="ORF">CHL78_010600</name>
</gene>
<sequence length="105" mass="12352">MDCIKIIKALSNKTRFNILLWLKDPKLNFEEFGWQPHNNDEDSKHYVCVGYIQKKSGNSQSTISEHLSILEKANLLRSLKIGQWTLYARNEEEIIKIKDYINEVL</sequence>
<name>A0A371J2Y9_9FIRM</name>
<dbReference type="PROSITE" id="PS50987">
    <property type="entry name" value="HTH_ARSR_2"/>
    <property type="match status" value="1"/>
</dbReference>
<reference evidence="5 6" key="1">
    <citation type="journal article" date="2017" name="Genome Announc.">
        <title>Draft Genome Sequence of Romboutsia weinsteinii sp. nov. Strain CCRI-19649(T) Isolated from Surface Water.</title>
        <authorList>
            <person name="Maheux A.F."/>
            <person name="Boudreau D.K."/>
            <person name="Berube E."/>
            <person name="Boissinot M."/>
            <person name="Cantin P."/>
            <person name="Raymond F."/>
            <person name="Corbeil J."/>
            <person name="Omar R.F."/>
            <person name="Bergeron M.G."/>
        </authorList>
    </citation>
    <scope>NUCLEOTIDE SEQUENCE [LARGE SCALE GENOMIC DNA]</scope>
    <source>
        <strain evidence="5 6">CCRI-19649</strain>
    </source>
</reference>
<dbReference type="InterPro" id="IPR011991">
    <property type="entry name" value="ArsR-like_HTH"/>
</dbReference>
<dbReference type="Proteomes" id="UP000215694">
    <property type="component" value="Unassembled WGS sequence"/>
</dbReference>
<proteinExistence type="predicted"/>
<dbReference type="PANTHER" id="PTHR33154:SF33">
    <property type="entry name" value="TRANSCRIPTIONAL REPRESSOR SDPR"/>
    <property type="match status" value="1"/>
</dbReference>
<evidence type="ECO:0000256" key="1">
    <source>
        <dbReference type="ARBA" id="ARBA00023015"/>
    </source>
</evidence>
<dbReference type="Pfam" id="PF01022">
    <property type="entry name" value="HTH_5"/>
    <property type="match status" value="1"/>
</dbReference>
<evidence type="ECO:0000256" key="3">
    <source>
        <dbReference type="ARBA" id="ARBA00023163"/>
    </source>
</evidence>
<dbReference type="GO" id="GO:0003677">
    <property type="term" value="F:DNA binding"/>
    <property type="evidence" value="ECO:0007669"/>
    <property type="project" value="UniProtKB-KW"/>
</dbReference>
<dbReference type="InterPro" id="IPR036388">
    <property type="entry name" value="WH-like_DNA-bd_sf"/>
</dbReference>
<dbReference type="SUPFAM" id="SSF46785">
    <property type="entry name" value="Winged helix' DNA-binding domain"/>
    <property type="match status" value="1"/>
</dbReference>
<comment type="caution">
    <text evidence="5">The sequence shown here is derived from an EMBL/GenBank/DDBJ whole genome shotgun (WGS) entry which is preliminary data.</text>
</comment>
<keyword evidence="3" id="KW-0804">Transcription</keyword>
<dbReference type="GO" id="GO:0003700">
    <property type="term" value="F:DNA-binding transcription factor activity"/>
    <property type="evidence" value="ECO:0007669"/>
    <property type="project" value="InterPro"/>
</dbReference>
<dbReference type="EMBL" id="NOJY02000016">
    <property type="protein sequence ID" value="RDY27063.1"/>
    <property type="molecule type" value="Genomic_DNA"/>
</dbReference>
<accession>A0A371J2Y9</accession>
<organism evidence="5 6">
    <name type="scientific">Romboutsia weinsteinii</name>
    <dbReference type="NCBI Taxonomy" id="2020949"/>
    <lineage>
        <taxon>Bacteria</taxon>
        <taxon>Bacillati</taxon>
        <taxon>Bacillota</taxon>
        <taxon>Clostridia</taxon>
        <taxon>Peptostreptococcales</taxon>
        <taxon>Peptostreptococcaceae</taxon>
        <taxon>Romboutsia</taxon>
    </lineage>
</organism>
<keyword evidence="1" id="KW-0805">Transcription regulation</keyword>
<evidence type="ECO:0000256" key="2">
    <source>
        <dbReference type="ARBA" id="ARBA00023125"/>
    </source>
</evidence>
<feature type="domain" description="HTH arsR-type" evidence="4">
    <location>
        <begin position="1"/>
        <end position="105"/>
    </location>
</feature>
<dbReference type="CDD" id="cd00090">
    <property type="entry name" value="HTH_ARSR"/>
    <property type="match status" value="1"/>
</dbReference>